<feature type="domain" description="Bacterial transcriptional activator" evidence="1">
    <location>
        <begin position="80"/>
        <end position="230"/>
    </location>
</feature>
<organism evidence="2 3">
    <name type="scientific">Aminomonas paucivorans DSM 12260</name>
    <dbReference type="NCBI Taxonomy" id="584708"/>
    <lineage>
        <taxon>Bacteria</taxon>
        <taxon>Thermotogati</taxon>
        <taxon>Synergistota</taxon>
        <taxon>Synergistia</taxon>
        <taxon>Synergistales</taxon>
        <taxon>Synergistaceae</taxon>
        <taxon>Aminomonas</taxon>
    </lineage>
</organism>
<accession>E3CUC9</accession>
<evidence type="ECO:0000313" key="2">
    <source>
        <dbReference type="EMBL" id="EFQ23088.1"/>
    </source>
</evidence>
<dbReference type="InterPro" id="IPR011990">
    <property type="entry name" value="TPR-like_helical_dom_sf"/>
</dbReference>
<reference evidence="2 3" key="1">
    <citation type="journal article" date="2010" name="Stand. Genomic Sci.">
        <title>Non-contiguous finished genome sequence of Aminomonas paucivorans type strain (GLU-3).</title>
        <authorList>
            <person name="Pitluck S."/>
            <person name="Yasawong M."/>
            <person name="Held B."/>
            <person name="Lapidus A."/>
            <person name="Nolan M."/>
            <person name="Copeland A."/>
            <person name="Lucas S."/>
            <person name="Del Rio T.G."/>
            <person name="Tice H."/>
            <person name="Cheng J.F."/>
            <person name="Chertkov O."/>
            <person name="Goodwin L."/>
            <person name="Tapia R."/>
            <person name="Han C."/>
            <person name="Liolios K."/>
            <person name="Ivanova N."/>
            <person name="Mavromatis K."/>
            <person name="Ovchinnikova G."/>
            <person name="Pati A."/>
            <person name="Chen A."/>
            <person name="Palaniappan K."/>
            <person name="Land M."/>
            <person name="Hauser L."/>
            <person name="Chang Y.J."/>
            <person name="Jeffries C.D."/>
            <person name="Pukall R."/>
            <person name="Spring S."/>
            <person name="Rohde M."/>
            <person name="Sikorski J."/>
            <person name="Goker M."/>
            <person name="Woyke T."/>
            <person name="Bristow J."/>
            <person name="Eisen J.A."/>
            <person name="Markowitz V."/>
            <person name="Hugenholtz P."/>
            <person name="Kyrpides N.C."/>
            <person name="Klenk H.P."/>
        </authorList>
    </citation>
    <scope>NUCLEOTIDE SEQUENCE [LARGE SCALE GENOMIC DNA]</scope>
    <source>
        <strain evidence="2 3">DSM 12260</strain>
    </source>
</reference>
<sequence length="834" mass="93074">MDLYVRLLGLPRIVLDGEPVHFPFRKLEALALTVFDQGDVTRDRLCSLLWGDKGDPGARKNLRNGLYVLRRLLPEEVVQMDRTRVWVSREAPLRLDRTLLGRFESLSDEQREVLGRPFLEEFDLEDAPVFRDWVQGRREEYRRDYLERVKRYAQTLLDRQDPAGATRWFERILALDPLDEEAVRQLMRLYHASGWAAGPLGVYEALSERLTREYQTGPAPETRDLYREILATGRSPETDFHGIAVPPERSVRRDGAPSQELPPSWRDREGLRCLESWERSPRPRLVLRGEEGSGKRFWADRLVRLLGLEKAPVARLVGRPGPGADPGEALTSLWPPREALFGGALEEGTLRPGALAARARARLEEQGVRVLVVERFDLLDPLSRDALLDLEASSWDGGWIVTEGTGGPAFPRGTRIDLDPLDRGQIEGIGAAMKVSLSPEDSERLWTATGGNPLRVRQGLDLLRQGASLPGGGPFSWAPPLPRRKGRGFLERLALTPRGELLENLGAEARALGLAGLLRDGWLREDRDARGRCWVAVARERDRLDLLASLGRPALILEHRAAWKDWARQARRNPLDGGLWERAAFHAREGEEPDGLLEARVRGLWARALLWSLPWPPLEDPTLRGGIPAVEGPGREEAEELLRRAEEHILGLGSTGRRRGWEPLLLGVRGFAVPGPEGRESLERGWALALRLEDGETAGCLALGAAERAWEEDEAPALRGILDRFFRSPAARCAPSATGHFLRLAGMQAEREGRRGAAEAYRRGAWGWFCRRERFGAGQTLGRLAAGLDLAEALARGGRAEEARSLAEELATLARERGVRRGADRLAALLEGTD</sequence>
<dbReference type="Gene3D" id="1.10.10.10">
    <property type="entry name" value="Winged helix-like DNA-binding domain superfamily/Winged helix DNA-binding domain"/>
    <property type="match status" value="1"/>
</dbReference>
<dbReference type="InterPro" id="IPR027417">
    <property type="entry name" value="P-loop_NTPase"/>
</dbReference>
<protein>
    <submittedName>
        <fullName evidence="2">Transcriptional regulator, SARP family</fullName>
    </submittedName>
</protein>
<dbReference type="EMBL" id="CM001022">
    <property type="protein sequence ID" value="EFQ23088.1"/>
    <property type="molecule type" value="Genomic_DNA"/>
</dbReference>
<dbReference type="PANTHER" id="PTHR35807">
    <property type="entry name" value="TRANSCRIPTIONAL REGULATOR REDD-RELATED"/>
    <property type="match status" value="1"/>
</dbReference>
<dbReference type="eggNOG" id="COG3629">
    <property type="taxonomic scope" value="Bacteria"/>
</dbReference>
<evidence type="ECO:0000259" key="1">
    <source>
        <dbReference type="SMART" id="SM01043"/>
    </source>
</evidence>
<gene>
    <name evidence="2" type="ORF">Apau_0659</name>
</gene>
<keyword evidence="3" id="KW-1185">Reference proteome</keyword>
<dbReference type="InterPro" id="IPR036388">
    <property type="entry name" value="WH-like_DNA-bd_sf"/>
</dbReference>
<dbReference type="HOGENOM" id="CLU_004435_1_2_0"/>
<dbReference type="RefSeq" id="WP_006300247.1">
    <property type="nucleotide sequence ID" value="NZ_CM001022.1"/>
</dbReference>
<proteinExistence type="predicted"/>
<dbReference type="OrthoDB" id="9758570at2"/>
<name>E3CUC9_9BACT</name>
<dbReference type="InterPro" id="IPR005158">
    <property type="entry name" value="BTAD"/>
</dbReference>
<dbReference type="InterPro" id="IPR051677">
    <property type="entry name" value="AfsR-DnrI-RedD_regulator"/>
</dbReference>
<dbReference type="Pfam" id="PF03704">
    <property type="entry name" value="BTAD"/>
    <property type="match status" value="1"/>
</dbReference>
<dbReference type="SMART" id="SM01043">
    <property type="entry name" value="BTAD"/>
    <property type="match status" value="1"/>
</dbReference>
<dbReference type="PaxDb" id="584708-Apau_0659"/>
<dbReference type="Gene3D" id="1.25.40.10">
    <property type="entry name" value="Tetratricopeptide repeat domain"/>
    <property type="match status" value="1"/>
</dbReference>
<dbReference type="AlphaFoldDB" id="E3CUC9"/>
<evidence type="ECO:0000313" key="3">
    <source>
        <dbReference type="Proteomes" id="UP000005096"/>
    </source>
</evidence>
<dbReference type="SUPFAM" id="SSF52540">
    <property type="entry name" value="P-loop containing nucleoside triphosphate hydrolases"/>
    <property type="match status" value="1"/>
</dbReference>
<dbReference type="SUPFAM" id="SSF48452">
    <property type="entry name" value="TPR-like"/>
    <property type="match status" value="1"/>
</dbReference>
<dbReference type="Proteomes" id="UP000005096">
    <property type="component" value="Chromosome"/>
</dbReference>